<evidence type="ECO:0000259" key="2">
    <source>
        <dbReference type="Pfam" id="PF00857"/>
    </source>
</evidence>
<proteinExistence type="predicted"/>
<dbReference type="AlphaFoldDB" id="A0A381ZT03"/>
<dbReference type="InterPro" id="IPR050272">
    <property type="entry name" value="Isochorismatase-like_hydrls"/>
</dbReference>
<sequence>MPNVVLVIDMVKGFLEPGHNLYCGEESREIIPRVYGLLEREWATGSDILFISDHHDPDDLEFQLFPVHCVKGTSEPDVIPELNGFLAGDNMIPKNRYSGFFNTPLEAKLANMNPEKIIICGVCTDICVLHTASDARNRDYSVEVPADCVASFKHDAHEWALSHLKDILGVKVV</sequence>
<accession>A0A381ZT03</accession>
<dbReference type="InterPro" id="IPR000868">
    <property type="entry name" value="Isochorismatase-like_dom"/>
</dbReference>
<dbReference type="PANTHER" id="PTHR43540">
    <property type="entry name" value="PEROXYUREIDOACRYLATE/UREIDOACRYLATE AMIDOHYDROLASE-RELATED"/>
    <property type="match status" value="1"/>
</dbReference>
<evidence type="ECO:0000313" key="3">
    <source>
        <dbReference type="EMBL" id="SVA92091.1"/>
    </source>
</evidence>
<evidence type="ECO:0000256" key="1">
    <source>
        <dbReference type="ARBA" id="ARBA00022801"/>
    </source>
</evidence>
<name>A0A381ZT03_9ZZZZ</name>
<dbReference type="EMBL" id="UINC01022453">
    <property type="protein sequence ID" value="SVA92091.1"/>
    <property type="molecule type" value="Genomic_DNA"/>
</dbReference>
<feature type="domain" description="Isochorismatase-like" evidence="2">
    <location>
        <begin position="4"/>
        <end position="167"/>
    </location>
</feature>
<dbReference type="SUPFAM" id="SSF52499">
    <property type="entry name" value="Isochorismatase-like hydrolases"/>
    <property type="match status" value="1"/>
</dbReference>
<gene>
    <name evidence="3" type="ORF">METZ01_LOCUS144945</name>
</gene>
<dbReference type="Gene3D" id="3.40.50.850">
    <property type="entry name" value="Isochorismatase-like"/>
    <property type="match status" value="1"/>
</dbReference>
<dbReference type="PANTHER" id="PTHR43540:SF6">
    <property type="entry name" value="ISOCHORISMATASE-LIKE DOMAIN-CONTAINING PROTEIN"/>
    <property type="match status" value="1"/>
</dbReference>
<dbReference type="Pfam" id="PF00857">
    <property type="entry name" value="Isochorismatase"/>
    <property type="match status" value="1"/>
</dbReference>
<keyword evidence="1" id="KW-0378">Hydrolase</keyword>
<dbReference type="InterPro" id="IPR036380">
    <property type="entry name" value="Isochorismatase-like_sf"/>
</dbReference>
<protein>
    <recommendedName>
        <fullName evidence="2">Isochorismatase-like domain-containing protein</fullName>
    </recommendedName>
</protein>
<dbReference type="GO" id="GO:0016787">
    <property type="term" value="F:hydrolase activity"/>
    <property type="evidence" value="ECO:0007669"/>
    <property type="project" value="UniProtKB-KW"/>
</dbReference>
<reference evidence="3" key="1">
    <citation type="submission" date="2018-05" db="EMBL/GenBank/DDBJ databases">
        <authorList>
            <person name="Lanie J.A."/>
            <person name="Ng W.-L."/>
            <person name="Kazmierczak K.M."/>
            <person name="Andrzejewski T.M."/>
            <person name="Davidsen T.M."/>
            <person name="Wayne K.J."/>
            <person name="Tettelin H."/>
            <person name="Glass J.I."/>
            <person name="Rusch D."/>
            <person name="Podicherti R."/>
            <person name="Tsui H.-C.T."/>
            <person name="Winkler M.E."/>
        </authorList>
    </citation>
    <scope>NUCLEOTIDE SEQUENCE</scope>
</reference>
<organism evidence="3">
    <name type="scientific">marine metagenome</name>
    <dbReference type="NCBI Taxonomy" id="408172"/>
    <lineage>
        <taxon>unclassified sequences</taxon>
        <taxon>metagenomes</taxon>
        <taxon>ecological metagenomes</taxon>
    </lineage>
</organism>
<dbReference type="CDD" id="cd00431">
    <property type="entry name" value="cysteine_hydrolases"/>
    <property type="match status" value="1"/>
</dbReference>